<dbReference type="AlphaFoldDB" id="K7A577"/>
<protein>
    <recommendedName>
        <fullName evidence="1">GmrSD restriction endonucleases N-terminal domain-containing protein</fullName>
    </recommendedName>
</protein>
<reference evidence="3" key="1">
    <citation type="journal article" date="2014" name="Environ. Microbiol.">
        <title>Comparative genomics of the marine bacterial genus Glaciecola reveals the high degree of genomic diversity and genomic characteristic for cold adaptation.</title>
        <authorList>
            <person name="Qin Q.L."/>
            <person name="Xie B.B."/>
            <person name="Yu Y."/>
            <person name="Shu Y.L."/>
            <person name="Rong J.C."/>
            <person name="Zhang Y.J."/>
            <person name="Zhao D.L."/>
            <person name="Chen X.L."/>
            <person name="Zhang X.Y."/>
            <person name="Chen B."/>
            <person name="Zhou B.C."/>
            <person name="Zhang Y.Z."/>
        </authorList>
    </citation>
    <scope>NUCLEOTIDE SEQUENCE [LARGE SCALE GENOMIC DNA]</scope>
    <source>
        <strain evidence="3">ACAM 615</strain>
    </source>
</reference>
<dbReference type="PANTHER" id="PTHR39639">
    <property type="entry name" value="CHROMOSOME 16, WHOLE GENOME SHOTGUN SEQUENCE"/>
    <property type="match status" value="1"/>
</dbReference>
<proteinExistence type="predicted"/>
<name>K7A577_9ALTE</name>
<accession>K7A577</accession>
<evidence type="ECO:0000313" key="2">
    <source>
        <dbReference type="EMBL" id="GAC30640.1"/>
    </source>
</evidence>
<dbReference type="OrthoDB" id="8094406at2"/>
<dbReference type="PANTHER" id="PTHR39639:SF1">
    <property type="entry name" value="DUF262 DOMAIN-CONTAINING PROTEIN"/>
    <property type="match status" value="1"/>
</dbReference>
<sequence length="779" mass="90867">MEEKNVPVIDLADALKKHLNARPVTKKINTLLQGKRKTINYRPDYQRNYVWDDDKATFFIESILLGIEIPPLIMFISASDNKTYEVIDGRQRYETLVRFFNKEFKLSKKGLRSLSGLKGLHFQDLKPEARQVFLDTTIRTIEFSTIGEHANQQELEDLIKKEIFWRYNSGITPLKTLEVQRALHLKDNFTELMDEEFAEAPLWLTHFKRVFFAKSSSLPLTDAECQAKIRELLVLEHFPINIYASTSGRRDKVEWLYELYIEGNEDKEAILKDFITKVDWLNRLFDELDQDQWMIYQGVYWALVIIEQSGTDFSVLFDSSTIERLSTAIKDKLEMFTGDNRGLSRITNLRFQYLADFFSEELFVIGAAKVDFQPYLKNPLKAKRNEQEEKDIEETMNQLDSMRLNRPDAVTITIEDIIADMSSTRFMIRPPYQRQEVINNKKASGIIESMLLGIPLPSIFVFRRKDGVCEVVDGQQRLLSILAFIGESYIDENGTESFSNHPHYKLSKSIRVLSKLGGERYQDLDEGFQDSIQDFELSVVYIEEKLNELFDPIDLFIRLNNKPYPVKDHSFEMWNSYAVRSFIDEIRIMEKDCRSWFHYRKDSIRMENEELLSVFSFLSYASKNDKNDIFERVDVYNWAPRPLTFRLPKLLITEWLEMTNGLQNGQAIEDIKASIADVKVFINKAMLLTHSLQEGTLTEAEAFNILLGVKGKTRLQKPFYILWFLLLGLEQSLVEKQAENIAAEIITFLADKHALDKIEGSTAKDIFKFEVEAFWGRFS</sequence>
<dbReference type="Pfam" id="PF03235">
    <property type="entry name" value="GmrSD_N"/>
    <property type="match status" value="2"/>
</dbReference>
<keyword evidence="3" id="KW-1185">Reference proteome</keyword>
<evidence type="ECO:0000259" key="1">
    <source>
        <dbReference type="Pfam" id="PF03235"/>
    </source>
</evidence>
<dbReference type="InterPro" id="IPR004919">
    <property type="entry name" value="GmrSD_N"/>
</dbReference>
<comment type="caution">
    <text evidence="2">The sequence shown here is derived from an EMBL/GenBank/DDBJ whole genome shotgun (WGS) entry which is preliminary data.</text>
</comment>
<organism evidence="2 3">
    <name type="scientific">Brumicola pallidula DSM 14239 = ACAM 615</name>
    <dbReference type="NCBI Taxonomy" id="1121922"/>
    <lineage>
        <taxon>Bacteria</taxon>
        <taxon>Pseudomonadati</taxon>
        <taxon>Pseudomonadota</taxon>
        <taxon>Gammaproteobacteria</taxon>
        <taxon>Alteromonadales</taxon>
        <taxon>Alteromonadaceae</taxon>
        <taxon>Brumicola</taxon>
    </lineage>
</organism>
<dbReference type="RefSeq" id="WP_006015077.1">
    <property type="nucleotide sequence ID" value="NZ_BAEQ01000065.1"/>
</dbReference>
<feature type="domain" description="GmrSD restriction endonucleases N-terminal" evidence="1">
    <location>
        <begin position="415"/>
        <end position="565"/>
    </location>
</feature>
<dbReference type="EMBL" id="BAEQ01000065">
    <property type="protein sequence ID" value="GAC30640.1"/>
    <property type="molecule type" value="Genomic_DNA"/>
</dbReference>
<feature type="domain" description="GmrSD restriction endonucleases N-terminal" evidence="1">
    <location>
        <begin position="28"/>
        <end position="184"/>
    </location>
</feature>
<evidence type="ECO:0000313" key="3">
    <source>
        <dbReference type="Proteomes" id="UP000006251"/>
    </source>
</evidence>
<dbReference type="Proteomes" id="UP000006251">
    <property type="component" value="Unassembled WGS sequence"/>
</dbReference>
<gene>
    <name evidence="2" type="ORF">GPAL_3800</name>
</gene>